<dbReference type="GO" id="GO:0043937">
    <property type="term" value="P:regulation of sporulation"/>
    <property type="evidence" value="ECO:0007669"/>
    <property type="project" value="InterPro"/>
</dbReference>
<organism evidence="1">
    <name type="scientific">bioreactor metagenome</name>
    <dbReference type="NCBI Taxonomy" id="1076179"/>
    <lineage>
        <taxon>unclassified sequences</taxon>
        <taxon>metagenomes</taxon>
        <taxon>ecological metagenomes</taxon>
    </lineage>
</organism>
<reference evidence="1" key="1">
    <citation type="submission" date="2019-08" db="EMBL/GenBank/DDBJ databases">
        <authorList>
            <person name="Kucharzyk K."/>
            <person name="Murdoch R.W."/>
            <person name="Higgins S."/>
            <person name="Loffler F."/>
        </authorList>
    </citation>
    <scope>NUCLEOTIDE SEQUENCE</scope>
</reference>
<dbReference type="InterPro" id="IPR018540">
    <property type="entry name" value="Spo0E-like"/>
</dbReference>
<dbReference type="GO" id="GO:0046983">
    <property type="term" value="F:protein dimerization activity"/>
    <property type="evidence" value="ECO:0007669"/>
    <property type="project" value="InterPro"/>
</dbReference>
<dbReference type="EMBL" id="VSSQ01026417">
    <property type="protein sequence ID" value="MPM75122.1"/>
    <property type="molecule type" value="Genomic_DNA"/>
</dbReference>
<dbReference type="Pfam" id="PF09388">
    <property type="entry name" value="SpoOE-like"/>
    <property type="match status" value="1"/>
</dbReference>
<evidence type="ECO:0008006" key="2">
    <source>
        <dbReference type="Google" id="ProtNLM"/>
    </source>
</evidence>
<accession>A0A645CE37</accession>
<protein>
    <recommendedName>
        <fullName evidence="2">Spo0E like sporulation regulatory protein</fullName>
    </recommendedName>
</protein>
<dbReference type="AlphaFoldDB" id="A0A645CE37"/>
<dbReference type="Gene3D" id="4.10.280.10">
    <property type="entry name" value="Helix-loop-helix DNA-binding domain"/>
    <property type="match status" value="1"/>
</dbReference>
<name>A0A645CE37_9ZZZZ</name>
<dbReference type="InterPro" id="IPR037208">
    <property type="entry name" value="Spo0E-like_sf"/>
</dbReference>
<dbReference type="SUPFAM" id="SSF140500">
    <property type="entry name" value="BAS1536-like"/>
    <property type="match status" value="1"/>
</dbReference>
<evidence type="ECO:0000313" key="1">
    <source>
        <dbReference type="EMBL" id="MPM75122.1"/>
    </source>
</evidence>
<sequence>MDELITEIEFLRQMMHETATRKGISHPEVLKISQKLDVVLNECYKQYC</sequence>
<dbReference type="InterPro" id="IPR036638">
    <property type="entry name" value="HLH_DNA-bd_sf"/>
</dbReference>
<comment type="caution">
    <text evidence="1">The sequence shown here is derived from an EMBL/GenBank/DDBJ whole genome shotgun (WGS) entry which is preliminary data.</text>
</comment>
<proteinExistence type="predicted"/>
<gene>
    <name evidence="1" type="ORF">SDC9_122113</name>
</gene>